<dbReference type="Gene3D" id="2.130.10.10">
    <property type="entry name" value="YVTN repeat-like/Quinoprotein amine dehydrogenase"/>
    <property type="match status" value="1"/>
</dbReference>
<evidence type="ECO:0000256" key="8">
    <source>
        <dbReference type="ARBA" id="ARBA00022839"/>
    </source>
</evidence>
<keyword evidence="3 10" id="KW-0853">WD repeat</keyword>
<dbReference type="GO" id="GO:0000932">
    <property type="term" value="C:P-body"/>
    <property type="evidence" value="ECO:0007669"/>
    <property type="project" value="TreeGrafter"/>
</dbReference>
<dbReference type="InterPro" id="IPR015943">
    <property type="entry name" value="WD40/YVTN_repeat-like_dom_sf"/>
</dbReference>
<dbReference type="CDD" id="cd02257">
    <property type="entry name" value="Peptidase_C19"/>
    <property type="match status" value="1"/>
</dbReference>
<comment type="caution">
    <text evidence="9">Lacks conserved residue(s) required for the propagation of feature annotation.</text>
</comment>
<dbReference type="InterPro" id="IPR011047">
    <property type="entry name" value="Quinoprotein_ADH-like_sf"/>
</dbReference>
<proteinExistence type="inferred from homology"/>
<feature type="region of interest" description="Disordered" evidence="11">
    <location>
        <begin position="704"/>
        <end position="759"/>
    </location>
</feature>
<comment type="function">
    <text evidence="9">Catalytic subunit of the poly(A)-nuclease (PAN) deadenylation complex, one of two cytoplasmic mRNA deadenylases involved in mRNA turnover. PAN specifically shortens poly(A) tails of RNA and the activity is stimulated by poly(A)-binding protein PAB1. PAN deadenylation is followed by rapid degradation of the shortened mRNA tails by the CCR4-NOT complex. Deadenylated mRNAs are then degraded by two alternative mechanisms, namely exosome-mediated 3'-5' exonucleolytic degradation, or deadenlyation-dependent mRNA decaping and subsequent 5'-3' exonucleolytic degradation by XRN1. May also be involved in post-transcriptional maturation of mRNA poly(A) tails.</text>
</comment>
<dbReference type="PANTHER" id="PTHR15728:SF0">
    <property type="entry name" value="PAN2-PAN3 DEADENYLATION COMPLEX CATALYTIC SUBUNIT PAN2"/>
    <property type="match status" value="1"/>
</dbReference>
<keyword evidence="4 9" id="KW-0507">mRNA processing</keyword>
<evidence type="ECO:0000256" key="2">
    <source>
        <dbReference type="ARBA" id="ARBA00022490"/>
    </source>
</evidence>
<feature type="region of interest" description="Disordered" evidence="11">
    <location>
        <begin position="524"/>
        <end position="543"/>
    </location>
</feature>
<dbReference type="GO" id="GO:0003676">
    <property type="term" value="F:nucleic acid binding"/>
    <property type="evidence" value="ECO:0007669"/>
    <property type="project" value="InterPro"/>
</dbReference>
<keyword evidence="7 9" id="KW-0378">Hydrolase</keyword>
<dbReference type="SUPFAM" id="SSF54001">
    <property type="entry name" value="Cysteine proteinases"/>
    <property type="match status" value="1"/>
</dbReference>
<comment type="cofactor">
    <cofactor evidence="9">
        <name>a divalent metal cation</name>
        <dbReference type="ChEBI" id="CHEBI:60240"/>
    </cofactor>
    <text evidence="9">Binds 2 metal cations per subunit in the catalytic exonuclease domain.</text>
</comment>
<dbReference type="InterPro" id="IPR036397">
    <property type="entry name" value="RNaseH_sf"/>
</dbReference>
<evidence type="ECO:0000256" key="3">
    <source>
        <dbReference type="ARBA" id="ARBA00022574"/>
    </source>
</evidence>
<dbReference type="SUPFAM" id="SSF50998">
    <property type="entry name" value="Quinoprotein alcohol dehydrogenase-like"/>
    <property type="match status" value="1"/>
</dbReference>
<keyword evidence="2 9" id="KW-0963">Cytoplasm</keyword>
<evidence type="ECO:0000256" key="5">
    <source>
        <dbReference type="ARBA" id="ARBA00022722"/>
    </source>
</evidence>
<feature type="region of interest" description="Disordered" evidence="11">
    <location>
        <begin position="1326"/>
        <end position="1347"/>
    </location>
</feature>
<evidence type="ECO:0000256" key="11">
    <source>
        <dbReference type="SAM" id="MobiDB-lite"/>
    </source>
</evidence>
<dbReference type="GO" id="GO:0000289">
    <property type="term" value="P:nuclear-transcribed mRNA poly(A) tail shortening"/>
    <property type="evidence" value="ECO:0007669"/>
    <property type="project" value="UniProtKB-UniRule"/>
</dbReference>
<dbReference type="GO" id="GO:0046872">
    <property type="term" value="F:metal ion binding"/>
    <property type="evidence" value="ECO:0007669"/>
    <property type="project" value="UniProtKB-KW"/>
</dbReference>
<gene>
    <name evidence="9" type="primary">PAN2</name>
    <name evidence="13" type="ORF">JKILLFL_G7674</name>
</gene>
<dbReference type="EMBL" id="CAJHJF010005463">
    <property type="protein sequence ID" value="CAD6950237.1"/>
    <property type="molecule type" value="Genomic_DNA"/>
</dbReference>
<dbReference type="SMART" id="SM00479">
    <property type="entry name" value="EXOIII"/>
    <property type="match status" value="1"/>
</dbReference>
<comment type="subunit">
    <text evidence="9">Forms a heterotrimer with an asymmetric homodimer of the regulatory subunit PAN3 to form the poly(A)-nuclease (PAN) deadenylation complex.</text>
</comment>
<evidence type="ECO:0000256" key="10">
    <source>
        <dbReference type="PROSITE-ProRule" id="PRU00221"/>
    </source>
</evidence>
<comment type="caution">
    <text evidence="13">The sequence shown here is derived from an EMBL/GenBank/DDBJ whole genome shotgun (WGS) entry which is preliminary data.</text>
</comment>
<dbReference type="GO" id="GO:0004535">
    <property type="term" value="F:poly(A)-specific ribonuclease activity"/>
    <property type="evidence" value="ECO:0007669"/>
    <property type="project" value="UniProtKB-UniRule"/>
</dbReference>
<evidence type="ECO:0000256" key="7">
    <source>
        <dbReference type="ARBA" id="ARBA00022801"/>
    </source>
</evidence>
<organism evidence="13 14">
    <name type="scientific">Tilletia laevis</name>
    <dbReference type="NCBI Taxonomy" id="157183"/>
    <lineage>
        <taxon>Eukaryota</taxon>
        <taxon>Fungi</taxon>
        <taxon>Dikarya</taxon>
        <taxon>Basidiomycota</taxon>
        <taxon>Ustilaginomycotina</taxon>
        <taxon>Exobasidiomycetes</taxon>
        <taxon>Tilletiales</taxon>
        <taxon>Tilletiaceae</taxon>
        <taxon>Tilletia</taxon>
    </lineage>
</organism>
<feature type="binding site" evidence="9">
    <location>
        <position position="1292"/>
    </location>
    <ligand>
        <name>a divalent metal cation</name>
        <dbReference type="ChEBI" id="CHEBI:60240"/>
        <note>catalytic</note>
    </ligand>
</feature>
<dbReference type="Pfam" id="PF20770">
    <property type="entry name" value="PAN2_N"/>
    <property type="match status" value="1"/>
</dbReference>
<dbReference type="PANTHER" id="PTHR15728">
    <property type="entry name" value="DEADENYLATION COMPLEX CATALYTIC SUBUNIT PAN2"/>
    <property type="match status" value="1"/>
</dbReference>
<dbReference type="InterPro" id="IPR048841">
    <property type="entry name" value="PAN2_N"/>
</dbReference>
<feature type="compositionally biased region" description="Low complexity" evidence="11">
    <location>
        <begin position="746"/>
        <end position="759"/>
    </location>
</feature>
<dbReference type="PROSITE" id="PS50082">
    <property type="entry name" value="WD_REPEATS_2"/>
    <property type="match status" value="1"/>
</dbReference>
<feature type="binding site" evidence="9">
    <location>
        <position position="1121"/>
    </location>
    <ligand>
        <name>a divalent metal cation</name>
        <dbReference type="ChEBI" id="CHEBI:60240"/>
        <note>catalytic</note>
    </ligand>
</feature>
<dbReference type="FunFam" id="3.30.420.10:FF:000028">
    <property type="entry name" value="PAN2-PAN3 deadenylation complex catalytic subunit PAN2"/>
    <property type="match status" value="1"/>
</dbReference>
<accession>A0A9N8M0V8</accession>
<keyword evidence="5 9" id="KW-0540">Nuclease</keyword>
<evidence type="ECO:0000256" key="4">
    <source>
        <dbReference type="ARBA" id="ARBA00022664"/>
    </source>
</evidence>
<protein>
    <recommendedName>
        <fullName evidence="9">PAN2-PAN3 deadenylation complex catalytic subunit PAN2</fullName>
        <ecNumber evidence="9">3.1.13.4</ecNumber>
    </recommendedName>
    <alternativeName>
        <fullName evidence="9">PAB1P-dependent poly(A)-specific ribonuclease</fullName>
    </alternativeName>
    <alternativeName>
        <fullName evidence="9">Poly(A)-nuclease deadenylation complex subunit 2</fullName>
        <shortName evidence="9">PAN deadenylation complex subunit 2</shortName>
    </alternativeName>
</protein>
<feature type="binding site" evidence="9">
    <location>
        <position position="1228"/>
    </location>
    <ligand>
        <name>a divalent metal cation</name>
        <dbReference type="ChEBI" id="CHEBI:60240"/>
        <note>catalytic</note>
    </ligand>
</feature>
<name>A0A9N8M0V8_9BASI</name>
<reference evidence="13 14" key="1">
    <citation type="submission" date="2020-10" db="EMBL/GenBank/DDBJ databases">
        <authorList>
            <person name="Sedaghatjoo S."/>
        </authorList>
    </citation>
    <scope>NUCLEOTIDE SEQUENCE [LARGE SCALE GENOMIC DNA]</scope>
    <source>
        <strain evidence="13 14">LLFL</strain>
    </source>
</reference>
<dbReference type="InterPro" id="IPR028889">
    <property type="entry name" value="USP"/>
</dbReference>
<keyword evidence="8 9" id="KW-0269">Exonuclease</keyword>
<dbReference type="EC" id="3.1.13.4" evidence="9"/>
<dbReference type="PROSITE" id="PS50235">
    <property type="entry name" value="USP_3"/>
    <property type="match status" value="1"/>
</dbReference>
<dbReference type="InterPro" id="IPR028881">
    <property type="entry name" value="PAN2_UCH_dom"/>
</dbReference>
<keyword evidence="6 9" id="KW-0479">Metal-binding</keyword>
<evidence type="ECO:0000313" key="13">
    <source>
        <dbReference type="EMBL" id="CAD6950237.1"/>
    </source>
</evidence>
<dbReference type="HAMAP" id="MF_03182">
    <property type="entry name" value="PAN2"/>
    <property type="match status" value="1"/>
</dbReference>
<dbReference type="Pfam" id="PF13423">
    <property type="entry name" value="UCH_1"/>
    <property type="match status" value="1"/>
</dbReference>
<feature type="domain" description="USP" evidence="12">
    <location>
        <begin position="574"/>
        <end position="1066"/>
    </location>
</feature>
<comment type="subcellular location">
    <subcellularLocation>
        <location evidence="1 9">Cytoplasm</location>
    </subcellularLocation>
</comment>
<evidence type="ECO:0000259" key="12">
    <source>
        <dbReference type="PROSITE" id="PS50235"/>
    </source>
</evidence>
<comment type="domain">
    <text evidence="9">Contains a pseudo-UCH domain. This ubiquitin C-terminal hydrolase (UCH)-like or ubiquitin specific protease (USP)-like domain is predicted to be catalytically inactive because it lacks the active site catalytic triad characteristic of thiol proteases, with residues at the equivalent structural positions that are incompatible with catalysis, and it cannot bind ubiquitin. It functions as a structural scaffold for intra- and intermolecular interactions in the complex.</text>
</comment>
<dbReference type="Gene3D" id="3.30.420.10">
    <property type="entry name" value="Ribonuclease H-like superfamily/Ribonuclease H"/>
    <property type="match status" value="1"/>
</dbReference>
<comment type="domain">
    <text evidence="9">The linker, or PAN3 interaction domain (PID), between the WD40 repeats and the pseudo-UCH domain mediates interaction with PAN3.</text>
</comment>
<evidence type="ECO:0000313" key="14">
    <source>
        <dbReference type="Proteomes" id="UP000836404"/>
    </source>
</evidence>
<feature type="binding site" evidence="9">
    <location>
        <position position="1119"/>
    </location>
    <ligand>
        <name>a divalent metal cation</name>
        <dbReference type="ChEBI" id="CHEBI:60240"/>
        <note>catalytic</note>
    </ligand>
</feature>
<evidence type="ECO:0000256" key="9">
    <source>
        <dbReference type="HAMAP-Rule" id="MF_03182"/>
    </source>
</evidence>
<dbReference type="InterPro" id="IPR050785">
    <property type="entry name" value="PAN2-PAN3_catalytic_subunit"/>
</dbReference>
<comment type="catalytic activity">
    <reaction evidence="9">
        <text>Exonucleolytic cleavage of poly(A) to 5'-AMP.</text>
        <dbReference type="EC" id="3.1.13.4"/>
    </reaction>
</comment>
<dbReference type="GO" id="GO:0031251">
    <property type="term" value="C:PAN complex"/>
    <property type="evidence" value="ECO:0007669"/>
    <property type="project" value="UniProtKB-UniRule"/>
</dbReference>
<evidence type="ECO:0000256" key="6">
    <source>
        <dbReference type="ARBA" id="ARBA00022723"/>
    </source>
</evidence>
<dbReference type="InterPro" id="IPR030843">
    <property type="entry name" value="PAN2"/>
</dbReference>
<dbReference type="CDD" id="cd06143">
    <property type="entry name" value="PAN2_exo"/>
    <property type="match status" value="1"/>
</dbReference>
<dbReference type="Proteomes" id="UP000836404">
    <property type="component" value="Unassembled WGS sequence"/>
</dbReference>
<comment type="similarity">
    <text evidence="9">Belongs to the peptidase C19 family. PAN2 subfamily.</text>
</comment>
<evidence type="ECO:0000256" key="1">
    <source>
        <dbReference type="ARBA" id="ARBA00004496"/>
    </source>
</evidence>
<dbReference type="InterPro" id="IPR013520">
    <property type="entry name" value="Ribonucl_H"/>
</dbReference>
<feature type="compositionally biased region" description="Polar residues" evidence="11">
    <location>
        <begin position="1330"/>
        <end position="1339"/>
    </location>
</feature>
<dbReference type="Pfam" id="PF00929">
    <property type="entry name" value="RNase_T"/>
    <property type="match status" value="1"/>
</dbReference>
<comment type="activity regulation">
    <text evidence="9">Positively regulated by the regulatory subunit PAN3.</text>
</comment>
<dbReference type="Gene3D" id="3.90.70.10">
    <property type="entry name" value="Cysteine proteinases"/>
    <property type="match status" value="1"/>
</dbReference>
<feature type="repeat" description="WD" evidence="10">
    <location>
        <begin position="285"/>
        <end position="316"/>
    </location>
</feature>
<keyword evidence="14" id="KW-1185">Reference proteome</keyword>
<dbReference type="SUPFAM" id="SSF53098">
    <property type="entry name" value="Ribonuclease H-like"/>
    <property type="match status" value="1"/>
</dbReference>
<dbReference type="InterPro" id="IPR012337">
    <property type="entry name" value="RNaseH-like_sf"/>
</dbReference>
<dbReference type="InterPro" id="IPR038765">
    <property type="entry name" value="Papain-like_cys_pep_sf"/>
</dbReference>
<dbReference type="InterPro" id="IPR001680">
    <property type="entry name" value="WD40_rpt"/>
</dbReference>
<dbReference type="GO" id="GO:0006397">
    <property type="term" value="P:mRNA processing"/>
    <property type="evidence" value="ECO:0007669"/>
    <property type="project" value="UniProtKB-KW"/>
</dbReference>
<sequence>MANSWTECGHALASSSLTALAFDPHSELLWAGTASGQVVSHYSPGLVRYTSFPATGSPYNPSPVKDFLIDDRNVYTLGERVVHSAMRRGVANWSVHTDKTARHLQLASMCATPLGSGSEIVAGGTSNGIGSPIENDIVVVINKNSSTITRTASAEASIVKLRKSTRLVCAGASNGSIQLRDPRSLKVEHRLAAHAGGLIDMAVEGNMIYSVGWTVRLGHPVPDAFVKVHDIRTNRSLVPLAFAAQGGPALLSIHPKQNSTIFVTGPQGQFQVVDVNSPGEGLFFQTSTASFVTSMALSPSADFLAFGEADGSIRLWTTISQQEHELGSAIPDPEKHFCMYETMEPEGPDVPANLNPGKEAWRRDTPLSALGLPYYDSPLLSSFDKWSHYAGAASPLFNAPVKPDPAILATLRQTDFVGYASLPRHMRGKRNAVSVSSQDDNPDTNGLERARRALPAFLGSSTNIGKRGAAGSKAVALLVEQKKKTGVPLFRSEKEKADLARRLAKGSGDPGLDEDADEDEFMDDMSLLSPTSPGAPGSGPGSAPPAYYGVKTIQYSKFGVEDFDFGFYNTTPYSGLETHIPQSYANSYLQLLFSLVPLRQLSKAHILQPCPEEGCLLCEAGFLFRMLEDTNGANCQATNFLRAFTTNRRAKECGVLDEADEKGTGVMEGAILSGMSNDPGAYANMVQRLNRFLVDELSKDYDRMTADSSHSHSSAPVERGLWVPGGGSSSGAAPKRTISGSDVVPTPAAAQEAATAAGTASALRHGGSIHAPANQSRNLVSDIFEIDAVTRTTCGTCGAVTERRSASRVTDLVYPRKALSNEAAPQTDLASIIKSSLVRETLSKSLCKSCHTSAAPMKSRRVLPPTARMPHALAINAAVHTPEQHAYWLAGTEEDAGKYSWRSSRSASAGTATATAMAMAMGAVSGSGSGAGAGAGPSLGKKGKTLSYVPPKLALSVVNDDVRARGVWNEDDLAAMPDAAVYTCRAMIVQVQSGKEASHLCAIVKVPEAEIDAPAEADDPPVVRKRGKKGAWYLFNDFLVRNISEHEALSFPSVWKVPAVLLFERVDLPYDLSSLLTELDASILFQDMSMSRHRDPALIRHRVLSPDELPTPGTLVSIDAEFVALNQEELEVRSDGTRSVIRPVQRSLARVSVLRGEGLDADVPFIDDHIHTKVKVVDYLTQFSGILHGDLDPETTRHTLVPLKVVYKKLRLLVDLGCIFVGHGLSSDFRIINIFVPPAQIIDTVELYRSNTHPRRLALRFLSWFLLKQDIQSGIAVGNDGTVIAGHDSIEDARTAMQLYRMYESFKVDGRLDDVMEDLYEEGRRVNWKPPSSNNTNAAGTPGGYQSPALHPAILR</sequence>